<dbReference type="GO" id="GO:0032040">
    <property type="term" value="C:small-subunit processome"/>
    <property type="evidence" value="ECO:0007669"/>
    <property type="project" value="TreeGrafter"/>
</dbReference>
<name>A0AAN8QGG1_PATCE</name>
<dbReference type="GO" id="GO:0030692">
    <property type="term" value="C:Noc4p-Nop14p complex"/>
    <property type="evidence" value="ECO:0007669"/>
    <property type="project" value="TreeGrafter"/>
</dbReference>
<evidence type="ECO:0000256" key="2">
    <source>
        <dbReference type="SAM" id="Phobius"/>
    </source>
</evidence>
<keyword evidence="2" id="KW-1133">Transmembrane helix</keyword>
<dbReference type="PANTHER" id="PTHR12455">
    <property type="entry name" value="NUCLEOLAR COMPLEX PROTEIN 4"/>
    <property type="match status" value="1"/>
</dbReference>
<evidence type="ECO:0000313" key="4">
    <source>
        <dbReference type="EMBL" id="KAK6192831.1"/>
    </source>
</evidence>
<dbReference type="InterPro" id="IPR005612">
    <property type="entry name" value="CCAAT-binding_factor"/>
</dbReference>
<dbReference type="AlphaFoldDB" id="A0AAN8QGG1"/>
<sequence>MTTNKTRVKNIISEIKEKSKNCSENRKHANSIIDIIAYIETEGDDVIHACIRGLHKIFTRFISTEEMYFDKPPSQADMKDLKAEEKYKVWLREQYASTIFHLVDLLHHSNPSIQDLSLTTMMKFVEAEGQTPIRKITEHQTFPSRLFQKVFNKLLDDNTDMSRLWTKFQEYTEFDDVRFYVLTFLHSDLKHKKNQEVSDTYVKNVFSLLENLTFNSKPRKMLPGGEPRWLAKLPENEDVLKSKSVDEQKKLFSTVWLKFLRFKLNTSMYKRVLMMMHDKVIPNLTSPLFLCDFLTDSYNIGGAISLLALNSIFILINSYNLDYPDFYKKLYALFDPIIFHAKYRARFFHLADLFLSSTHLPAYLIAAFAKKLARICLTGPASGIRIAITFILNLLKRHPNCQVLLGRLDGPSEIANDPYIFEESDPAKCKAMESYLWEMKTLQSHYCPEVVLAANKINHQLGPQEEFLGDVLDLTTDELIEKECKRRKKETAINFIPPTGLFQSQNDKFSSCWTHIES</sequence>
<keyword evidence="2" id="KW-0812">Transmembrane</keyword>
<comment type="similarity">
    <text evidence="1">Belongs to the CBF/MAK21 family.</text>
</comment>
<feature type="transmembrane region" description="Helical" evidence="2">
    <location>
        <begin position="298"/>
        <end position="319"/>
    </location>
</feature>
<evidence type="ECO:0000313" key="5">
    <source>
        <dbReference type="Proteomes" id="UP001347796"/>
    </source>
</evidence>
<dbReference type="EMBL" id="JAZGQO010000002">
    <property type="protein sequence ID" value="KAK6192831.1"/>
    <property type="molecule type" value="Genomic_DNA"/>
</dbReference>
<dbReference type="GO" id="GO:0042254">
    <property type="term" value="P:ribosome biogenesis"/>
    <property type="evidence" value="ECO:0007669"/>
    <property type="project" value="InterPro"/>
</dbReference>
<dbReference type="InterPro" id="IPR027193">
    <property type="entry name" value="Noc4"/>
</dbReference>
<reference evidence="4 5" key="1">
    <citation type="submission" date="2024-01" db="EMBL/GenBank/DDBJ databases">
        <title>The genome of the rayed Mediterranean limpet Patella caerulea (Linnaeus, 1758).</title>
        <authorList>
            <person name="Anh-Thu Weber A."/>
            <person name="Halstead-Nussloch G."/>
        </authorList>
    </citation>
    <scope>NUCLEOTIDE SEQUENCE [LARGE SCALE GENOMIC DNA]</scope>
    <source>
        <strain evidence="4">AATW-2023a</strain>
        <tissue evidence="4">Whole specimen</tissue>
    </source>
</reference>
<dbReference type="Pfam" id="PF03914">
    <property type="entry name" value="CBF"/>
    <property type="match status" value="1"/>
</dbReference>
<dbReference type="PANTHER" id="PTHR12455:SF0">
    <property type="entry name" value="NUCLEOLAR COMPLEX PROTEIN 4 HOMOLOG"/>
    <property type="match status" value="1"/>
</dbReference>
<keyword evidence="2" id="KW-0472">Membrane</keyword>
<evidence type="ECO:0000256" key="1">
    <source>
        <dbReference type="ARBA" id="ARBA00007797"/>
    </source>
</evidence>
<keyword evidence="5" id="KW-1185">Reference proteome</keyword>
<dbReference type="Proteomes" id="UP001347796">
    <property type="component" value="Unassembled WGS sequence"/>
</dbReference>
<proteinExistence type="inferred from homology"/>
<accession>A0AAN8QGG1</accession>
<feature type="domain" description="CCAAT-binding factor" evidence="3">
    <location>
        <begin position="305"/>
        <end position="454"/>
    </location>
</feature>
<evidence type="ECO:0000259" key="3">
    <source>
        <dbReference type="Pfam" id="PF03914"/>
    </source>
</evidence>
<feature type="transmembrane region" description="Helical" evidence="2">
    <location>
        <begin position="347"/>
        <end position="366"/>
    </location>
</feature>
<comment type="caution">
    <text evidence="4">The sequence shown here is derived from an EMBL/GenBank/DDBJ whole genome shotgun (WGS) entry which is preliminary data.</text>
</comment>
<protein>
    <recommendedName>
        <fullName evidence="3">CCAAT-binding factor domain-containing protein</fullName>
    </recommendedName>
</protein>
<organism evidence="4 5">
    <name type="scientific">Patella caerulea</name>
    <name type="common">Rayed Mediterranean limpet</name>
    <dbReference type="NCBI Taxonomy" id="87958"/>
    <lineage>
        <taxon>Eukaryota</taxon>
        <taxon>Metazoa</taxon>
        <taxon>Spiralia</taxon>
        <taxon>Lophotrochozoa</taxon>
        <taxon>Mollusca</taxon>
        <taxon>Gastropoda</taxon>
        <taxon>Patellogastropoda</taxon>
        <taxon>Patelloidea</taxon>
        <taxon>Patellidae</taxon>
        <taxon>Patella</taxon>
    </lineage>
</organism>
<gene>
    <name evidence="4" type="ORF">SNE40_004233</name>
</gene>